<feature type="domain" description="Activation-induced cytidine deaminase AID" evidence="2">
    <location>
        <begin position="140"/>
        <end position="281"/>
    </location>
</feature>
<protein>
    <recommendedName>
        <fullName evidence="2">Activation-induced cytidine deaminase AID domain-containing protein</fullName>
    </recommendedName>
</protein>
<keyword evidence="4" id="KW-1185">Reference proteome</keyword>
<accession>A0AAN9GMH7</accession>
<reference evidence="3 4" key="1">
    <citation type="submission" date="2024-02" db="EMBL/GenBank/DDBJ databases">
        <title>Chromosome-scale genome assembly of the rough periwinkle Littorina saxatilis.</title>
        <authorList>
            <person name="De Jode A."/>
            <person name="Faria R."/>
            <person name="Formenti G."/>
            <person name="Sims Y."/>
            <person name="Smith T.P."/>
            <person name="Tracey A."/>
            <person name="Wood J.M.D."/>
            <person name="Zagrodzka Z.B."/>
            <person name="Johannesson K."/>
            <person name="Butlin R.K."/>
            <person name="Leder E.H."/>
        </authorList>
    </citation>
    <scope>NUCLEOTIDE SEQUENCE [LARGE SCALE GENOMIC DNA]</scope>
    <source>
        <strain evidence="3">Snail1</strain>
        <tissue evidence="3">Muscle</tissue>
    </source>
</reference>
<dbReference type="Proteomes" id="UP001374579">
    <property type="component" value="Unassembled WGS sequence"/>
</dbReference>
<dbReference type="EMBL" id="JBAMIC010000002">
    <property type="protein sequence ID" value="KAK7113311.1"/>
    <property type="molecule type" value="Genomic_DNA"/>
</dbReference>
<gene>
    <name evidence="3" type="ORF">V1264_012621</name>
</gene>
<organism evidence="3 4">
    <name type="scientific">Littorina saxatilis</name>
    <dbReference type="NCBI Taxonomy" id="31220"/>
    <lineage>
        <taxon>Eukaryota</taxon>
        <taxon>Metazoa</taxon>
        <taxon>Spiralia</taxon>
        <taxon>Lophotrochozoa</taxon>
        <taxon>Mollusca</taxon>
        <taxon>Gastropoda</taxon>
        <taxon>Caenogastropoda</taxon>
        <taxon>Littorinimorpha</taxon>
        <taxon>Littorinoidea</taxon>
        <taxon>Littorinidae</taxon>
        <taxon>Littorina</taxon>
    </lineage>
</organism>
<evidence type="ECO:0000313" key="3">
    <source>
        <dbReference type="EMBL" id="KAK7113311.1"/>
    </source>
</evidence>
<dbReference type="InterPro" id="IPR013158">
    <property type="entry name" value="AID"/>
</dbReference>
<feature type="region of interest" description="Disordered" evidence="1">
    <location>
        <begin position="92"/>
        <end position="116"/>
    </location>
</feature>
<dbReference type="AlphaFoldDB" id="A0AAN9GMH7"/>
<comment type="caution">
    <text evidence="3">The sequence shown here is derived from an EMBL/GenBank/DDBJ whole genome shotgun (WGS) entry which is preliminary data.</text>
</comment>
<evidence type="ECO:0000256" key="1">
    <source>
        <dbReference type="SAM" id="MobiDB-lite"/>
    </source>
</evidence>
<sequence length="334" mass="39057">MSYGPREGGYADERFHGRRGGQGTFAFRNQAFPNGFRFQPSFPTQQEHFQRPYLGNPRPQWRPWVENAGQPRVPQNYGQFDSSYWQQHARNPDWQRRGPGNPDWQRTGPGNPEWHAPTNRQRYELFEMMLMCGVETYKKKYFAIYWLHFGSDDGETMLHSPLFENDSSLHAEEALLKYLRIQLPVTKRETLKSITITQNASPCFRCAKGYREELKTLVDSGVEVSVVFSSFHWIRRLSCRHQGHWHRLVPIYSHEQNIEGLQKLRDAGIAVRTTQYEDWRRLCYALQVPPPDYLSEQQLYHGSARGQEDTSLHDDLEHVLTGETPRPEIQGSCV</sequence>
<evidence type="ECO:0000259" key="2">
    <source>
        <dbReference type="Pfam" id="PF08210"/>
    </source>
</evidence>
<dbReference type="Gene3D" id="3.40.140.10">
    <property type="entry name" value="Cytidine Deaminase, domain 2"/>
    <property type="match status" value="1"/>
</dbReference>
<dbReference type="GO" id="GO:0008270">
    <property type="term" value="F:zinc ion binding"/>
    <property type="evidence" value="ECO:0007669"/>
    <property type="project" value="InterPro"/>
</dbReference>
<evidence type="ECO:0000313" key="4">
    <source>
        <dbReference type="Proteomes" id="UP001374579"/>
    </source>
</evidence>
<proteinExistence type="predicted"/>
<dbReference type="GO" id="GO:0016814">
    <property type="term" value="F:hydrolase activity, acting on carbon-nitrogen (but not peptide) bonds, in cyclic amidines"/>
    <property type="evidence" value="ECO:0007669"/>
    <property type="project" value="InterPro"/>
</dbReference>
<dbReference type="Pfam" id="PF08210">
    <property type="entry name" value="APOBEC_N"/>
    <property type="match status" value="1"/>
</dbReference>
<name>A0AAN9GMH7_9CAEN</name>